<name>A0A9X1WG14_9CORY</name>
<evidence type="ECO:0000256" key="11">
    <source>
        <dbReference type="RuleBase" id="RU004016"/>
    </source>
</evidence>
<keyword evidence="17" id="KW-1185">Reference proteome</keyword>
<dbReference type="InterPro" id="IPR018044">
    <property type="entry name" value="Peptidase_S11"/>
</dbReference>
<feature type="binding site" evidence="10">
    <location>
        <position position="326"/>
    </location>
    <ligand>
        <name>substrate</name>
    </ligand>
</feature>
<feature type="active site" evidence="9">
    <location>
        <position position="220"/>
    </location>
</feature>
<dbReference type="GO" id="GO:0008360">
    <property type="term" value="P:regulation of cell shape"/>
    <property type="evidence" value="ECO:0007669"/>
    <property type="project" value="UniProtKB-KW"/>
</dbReference>
<evidence type="ECO:0000256" key="14">
    <source>
        <dbReference type="SAM" id="SignalP"/>
    </source>
</evidence>
<dbReference type="InterPro" id="IPR006311">
    <property type="entry name" value="TAT_signal"/>
</dbReference>
<evidence type="ECO:0000256" key="12">
    <source>
        <dbReference type="SAM" id="MobiDB-lite"/>
    </source>
</evidence>
<dbReference type="EMBL" id="JALIEA010000011">
    <property type="protein sequence ID" value="MCJ7857960.1"/>
    <property type="molecule type" value="Genomic_DNA"/>
</dbReference>
<evidence type="ECO:0000256" key="6">
    <source>
        <dbReference type="ARBA" id="ARBA00022984"/>
    </source>
</evidence>
<dbReference type="GO" id="GO:0006508">
    <property type="term" value="P:proteolysis"/>
    <property type="evidence" value="ECO:0007669"/>
    <property type="project" value="InterPro"/>
</dbReference>
<sequence length="446" mass="45581">MTSPTLPRPPARRRAHRAATQAATLAAASALCLTGALAGPLAAPAAAETGLNGVEKDDWLPLTVDPGAPLPADPFLDTESCPFAGDLPPAFDRDALPPAGQDAPAPVAVERPGPAGEALDTCAAVSAPGMEMPGRLSLGSYVVYDVASGDVLAAKDPYGLYRPASIIKALLVMTALDELDPDQVVPVSDEAVAIDGSQVGVGPGGRYTARELLLGLVMRSGNDAAIALADAMGGQEETVARMQELADSLGTRATRVVTVHGLDSPGVQTTAYDMALIYRAAFQREDVRELLGEETMDFPGYGDMDGFELSSDNEMLFNYPGTIGGKTGFTDNARHTFAVAAERDGRTLGMVLLNSTIAAGRPAEQASAVLDAAFDAPAGAGIGTLDVPAEPVAATGDVTPTPDAPADVDARATAADGVDMRAVVGAVAAVLLLLGLAAGAARFRRR</sequence>
<feature type="chain" id="PRO_5040733807" description="Beta-lactamase" evidence="14">
    <location>
        <begin position="39"/>
        <end position="446"/>
    </location>
</feature>
<evidence type="ECO:0000256" key="7">
    <source>
        <dbReference type="ARBA" id="ARBA00023316"/>
    </source>
</evidence>
<evidence type="ECO:0000256" key="5">
    <source>
        <dbReference type="ARBA" id="ARBA00022960"/>
    </source>
</evidence>
<dbReference type="GO" id="GO:0071555">
    <property type="term" value="P:cell wall organization"/>
    <property type="evidence" value="ECO:0007669"/>
    <property type="project" value="UniProtKB-KW"/>
</dbReference>
<keyword evidence="13" id="KW-1133">Transmembrane helix</keyword>
<keyword evidence="5" id="KW-0133">Cell shape</keyword>
<evidence type="ECO:0000313" key="17">
    <source>
        <dbReference type="Proteomes" id="UP001139207"/>
    </source>
</evidence>
<accession>A0A9X1WG14</accession>
<keyword evidence="13" id="KW-0812">Transmembrane</keyword>
<dbReference type="GO" id="GO:0009002">
    <property type="term" value="F:serine-type D-Ala-D-Ala carboxypeptidase activity"/>
    <property type="evidence" value="ECO:0007669"/>
    <property type="project" value="InterPro"/>
</dbReference>
<evidence type="ECO:0000313" key="16">
    <source>
        <dbReference type="EMBL" id="MCJ7857960.1"/>
    </source>
</evidence>
<dbReference type="Gene3D" id="3.40.710.10">
    <property type="entry name" value="DD-peptidase/beta-lactamase superfamily"/>
    <property type="match status" value="1"/>
</dbReference>
<dbReference type="PANTHER" id="PTHR35333">
    <property type="entry name" value="BETA-LACTAMASE"/>
    <property type="match status" value="1"/>
</dbReference>
<dbReference type="PRINTS" id="PR00725">
    <property type="entry name" value="DADACBPTASE1"/>
</dbReference>
<evidence type="ECO:0000256" key="3">
    <source>
        <dbReference type="ARBA" id="ARBA00022729"/>
    </source>
</evidence>
<dbReference type="GO" id="GO:0030655">
    <property type="term" value="P:beta-lactam antibiotic catabolic process"/>
    <property type="evidence" value="ECO:0007669"/>
    <property type="project" value="InterPro"/>
</dbReference>
<feature type="domain" description="Peptidase S11 D-alanyl-D-alanine carboxypeptidase A N-terminal" evidence="15">
    <location>
        <begin position="136"/>
        <end position="355"/>
    </location>
</feature>
<dbReference type="GO" id="GO:0009252">
    <property type="term" value="P:peptidoglycan biosynthetic process"/>
    <property type="evidence" value="ECO:0007669"/>
    <property type="project" value="UniProtKB-KW"/>
</dbReference>
<dbReference type="InterPro" id="IPR001967">
    <property type="entry name" value="Peptidase_S11_N"/>
</dbReference>
<dbReference type="AlphaFoldDB" id="A0A9X1WG14"/>
<dbReference type="GO" id="GO:0008800">
    <property type="term" value="F:beta-lactamase activity"/>
    <property type="evidence" value="ECO:0007669"/>
    <property type="project" value="InterPro"/>
</dbReference>
<feature type="region of interest" description="Disordered" evidence="12">
    <location>
        <begin position="87"/>
        <end position="114"/>
    </location>
</feature>
<feature type="active site" description="Acyl-ester intermediate" evidence="9">
    <location>
        <position position="165"/>
    </location>
</feature>
<evidence type="ECO:0000256" key="8">
    <source>
        <dbReference type="ARBA" id="ARBA00030171"/>
    </source>
</evidence>
<keyword evidence="6" id="KW-0573">Peptidoglycan synthesis</keyword>
<protein>
    <recommendedName>
        <fullName evidence="2">Beta-lactamase</fullName>
    </recommendedName>
    <alternativeName>
        <fullName evidence="8">Penicillinase</fullName>
    </alternativeName>
</protein>
<feature type="signal peptide" evidence="14">
    <location>
        <begin position="1"/>
        <end position="38"/>
    </location>
</feature>
<dbReference type="InterPro" id="IPR012338">
    <property type="entry name" value="Beta-lactam/transpept-like"/>
</dbReference>
<feature type="active site" description="Proton acceptor" evidence="9">
    <location>
        <position position="168"/>
    </location>
</feature>
<dbReference type="GO" id="GO:0046677">
    <property type="term" value="P:response to antibiotic"/>
    <property type="evidence" value="ECO:0007669"/>
    <property type="project" value="InterPro"/>
</dbReference>
<keyword evidence="7" id="KW-0961">Cell wall biogenesis/degradation</keyword>
<feature type="transmembrane region" description="Helical" evidence="13">
    <location>
        <begin position="422"/>
        <end position="441"/>
    </location>
</feature>
<keyword evidence="4 16" id="KW-0378">Hydrolase</keyword>
<evidence type="ECO:0000256" key="10">
    <source>
        <dbReference type="PIRSR" id="PIRSR618044-2"/>
    </source>
</evidence>
<keyword evidence="3 14" id="KW-0732">Signal</keyword>
<organism evidence="16 17">
    <name type="scientific">Corynebacterium kalidii</name>
    <dbReference type="NCBI Taxonomy" id="2931982"/>
    <lineage>
        <taxon>Bacteria</taxon>
        <taxon>Bacillati</taxon>
        <taxon>Actinomycetota</taxon>
        <taxon>Actinomycetes</taxon>
        <taxon>Mycobacteriales</taxon>
        <taxon>Corynebacteriaceae</taxon>
        <taxon>Corynebacterium</taxon>
    </lineage>
</organism>
<dbReference type="PROSITE" id="PS51318">
    <property type="entry name" value="TAT"/>
    <property type="match status" value="1"/>
</dbReference>
<reference evidence="16" key="1">
    <citation type="submission" date="2022-04" db="EMBL/GenBank/DDBJ databases">
        <title>Corynebacterium kalidii LD5P10.</title>
        <authorList>
            <person name="Sun J.Q."/>
        </authorList>
    </citation>
    <scope>NUCLEOTIDE SEQUENCE</scope>
    <source>
        <strain evidence="16">LD5P10</strain>
    </source>
</reference>
<keyword evidence="13" id="KW-0472">Membrane</keyword>
<evidence type="ECO:0000256" key="13">
    <source>
        <dbReference type="SAM" id="Phobius"/>
    </source>
</evidence>
<dbReference type="InterPro" id="IPR000871">
    <property type="entry name" value="Beta-lactam_class-A"/>
</dbReference>
<evidence type="ECO:0000259" key="15">
    <source>
        <dbReference type="Pfam" id="PF00768"/>
    </source>
</evidence>
<dbReference type="PANTHER" id="PTHR35333:SF4">
    <property type="entry name" value="SLR0121 PROTEIN"/>
    <property type="match status" value="1"/>
</dbReference>
<evidence type="ECO:0000256" key="2">
    <source>
        <dbReference type="ARBA" id="ARBA00018879"/>
    </source>
</evidence>
<dbReference type="Proteomes" id="UP001139207">
    <property type="component" value="Unassembled WGS sequence"/>
</dbReference>
<evidence type="ECO:0000256" key="1">
    <source>
        <dbReference type="ARBA" id="ARBA00007164"/>
    </source>
</evidence>
<dbReference type="Pfam" id="PF00768">
    <property type="entry name" value="Peptidase_S11"/>
    <property type="match status" value="1"/>
</dbReference>
<evidence type="ECO:0000256" key="4">
    <source>
        <dbReference type="ARBA" id="ARBA00022801"/>
    </source>
</evidence>
<comment type="caution">
    <text evidence="16">The sequence shown here is derived from an EMBL/GenBank/DDBJ whole genome shotgun (WGS) entry which is preliminary data.</text>
</comment>
<dbReference type="SUPFAM" id="SSF56601">
    <property type="entry name" value="beta-lactamase/transpeptidase-like"/>
    <property type="match status" value="1"/>
</dbReference>
<gene>
    <name evidence="16" type="ORF">MUN33_04405</name>
</gene>
<proteinExistence type="inferred from homology"/>
<comment type="similarity">
    <text evidence="1 11">Belongs to the peptidase S11 family.</text>
</comment>
<evidence type="ECO:0000256" key="9">
    <source>
        <dbReference type="PIRSR" id="PIRSR618044-1"/>
    </source>
</evidence>
<dbReference type="RefSeq" id="WP_244803687.1">
    <property type="nucleotide sequence ID" value="NZ_JALIEA010000011.1"/>
</dbReference>